<dbReference type="InterPro" id="IPR036078">
    <property type="entry name" value="Spo11/TopoVI_A_sf"/>
</dbReference>
<dbReference type="PROSITE" id="PS52041">
    <property type="entry name" value="TOPO_IIB"/>
    <property type="match status" value="1"/>
</dbReference>
<name>A0AA39IIA6_9BILA</name>
<proteinExistence type="inferred from homology"/>
<keyword evidence="8 10" id="KW-0238">DNA-binding</keyword>
<evidence type="ECO:0000256" key="7">
    <source>
        <dbReference type="ARBA" id="ARBA00023029"/>
    </source>
</evidence>
<dbReference type="EMBL" id="JAUCMV010000001">
    <property type="protein sequence ID" value="KAK0423809.1"/>
    <property type="molecule type" value="Genomic_DNA"/>
</dbReference>
<dbReference type="GO" id="GO:0007131">
    <property type="term" value="P:reciprocal meiotic recombination"/>
    <property type="evidence" value="ECO:0007669"/>
    <property type="project" value="TreeGrafter"/>
</dbReference>
<dbReference type="Gene3D" id="1.10.10.10">
    <property type="entry name" value="Winged helix-like DNA-binding domain superfamily/Winged helix DNA-binding domain"/>
    <property type="match status" value="1"/>
</dbReference>
<evidence type="ECO:0000313" key="13">
    <source>
        <dbReference type="EMBL" id="KAK0423809.1"/>
    </source>
</evidence>
<feature type="active site" description="O-(5'-phospho-DNA)-tyrosine intermediate" evidence="10">
    <location>
        <position position="87"/>
    </location>
</feature>
<dbReference type="PANTHER" id="PTHR10848:SF0">
    <property type="entry name" value="MEIOTIC RECOMBINATION PROTEIN SPO11"/>
    <property type="match status" value="1"/>
</dbReference>
<comment type="caution">
    <text evidence="13">The sequence shown here is derived from an EMBL/GenBank/DDBJ whole genome shotgun (WGS) entry which is preliminary data.</text>
</comment>
<feature type="domain" description="Topoisomerase 6 subunit A/Spo11 TOPRIM" evidence="12">
    <location>
        <begin position="147"/>
        <end position="304"/>
    </location>
</feature>
<reference evidence="13" key="1">
    <citation type="submission" date="2023-06" db="EMBL/GenBank/DDBJ databases">
        <title>Genomic analysis of the entomopathogenic nematode Steinernema hermaphroditum.</title>
        <authorList>
            <person name="Schwarz E.M."/>
            <person name="Heppert J.K."/>
            <person name="Baniya A."/>
            <person name="Schwartz H.T."/>
            <person name="Tan C.-H."/>
            <person name="Antoshechkin I."/>
            <person name="Sternberg P.W."/>
            <person name="Goodrich-Blair H."/>
            <person name="Dillman A.R."/>
        </authorList>
    </citation>
    <scope>NUCLEOTIDE SEQUENCE</scope>
    <source>
        <strain evidence="13">PS9179</strain>
        <tissue evidence="13">Whole animal</tissue>
    </source>
</reference>
<dbReference type="GO" id="GO:0000228">
    <property type="term" value="C:nuclear chromosome"/>
    <property type="evidence" value="ECO:0007669"/>
    <property type="project" value="TreeGrafter"/>
</dbReference>
<evidence type="ECO:0000256" key="1">
    <source>
        <dbReference type="ARBA" id="ARBA00000185"/>
    </source>
</evidence>
<evidence type="ECO:0000259" key="11">
    <source>
        <dbReference type="Pfam" id="PF04406"/>
    </source>
</evidence>
<keyword evidence="9 10" id="KW-0413">Isomerase</keyword>
<dbReference type="SUPFAM" id="SSF56726">
    <property type="entry name" value="DNA topoisomerase IV, alpha subunit"/>
    <property type="match status" value="1"/>
</dbReference>
<dbReference type="Proteomes" id="UP001175271">
    <property type="component" value="Unassembled WGS sequence"/>
</dbReference>
<keyword evidence="5" id="KW-0479">Metal-binding</keyword>
<dbReference type="Pfam" id="PF04406">
    <property type="entry name" value="TP6A_N"/>
    <property type="match status" value="1"/>
</dbReference>
<evidence type="ECO:0000256" key="10">
    <source>
        <dbReference type="PROSITE-ProRule" id="PRU01385"/>
    </source>
</evidence>
<dbReference type="AlphaFoldDB" id="A0AA39IIA6"/>
<dbReference type="CDD" id="cd00223">
    <property type="entry name" value="TOPRIM_TopoIIB_SPO"/>
    <property type="match status" value="1"/>
</dbReference>
<dbReference type="PANTHER" id="PTHR10848">
    <property type="entry name" value="MEIOTIC RECOMBINATION PROTEIN SPO11"/>
    <property type="match status" value="1"/>
</dbReference>
<keyword evidence="7 10" id="KW-0799">Topoisomerase</keyword>
<comment type="catalytic activity">
    <reaction evidence="1 10">
        <text>ATP-dependent breakage, passage and rejoining of double-stranded DNA.</text>
        <dbReference type="EC" id="5.6.2.2"/>
    </reaction>
</comment>
<feature type="domain" description="Spo11/DNA topoisomerase VI subunit A N-terminal" evidence="11">
    <location>
        <begin position="59"/>
        <end position="118"/>
    </location>
</feature>
<evidence type="ECO:0000259" key="12">
    <source>
        <dbReference type="Pfam" id="PF21180"/>
    </source>
</evidence>
<dbReference type="InterPro" id="IPR013049">
    <property type="entry name" value="Spo11/TopoVI_A_N"/>
</dbReference>
<evidence type="ECO:0000256" key="4">
    <source>
        <dbReference type="ARBA" id="ARBA00012895"/>
    </source>
</evidence>
<dbReference type="GO" id="GO:0003918">
    <property type="term" value="F:DNA topoisomerase type II (double strand cut, ATP-hydrolyzing) activity"/>
    <property type="evidence" value="ECO:0007669"/>
    <property type="project" value="UniProtKB-UniRule"/>
</dbReference>
<sequence>MITTSPLVNQHRDAILGLIESVIFEFIELLQNGEELCLCTILPDGRTHSIKLTFKNRERFALIIKALSLIHYKLTTNSMATRRDVFYEQKRLYGSQRTFDAAVTSICRLLNCTRRDLNLHQQRTTNWKTAFRGRKQLRTRRDQHRRTLLYEDFRRRFPDALLVTGRGYPDICTRHVLRRIIEITRVPCFCLTDADPHGIAIFMTYKYGAETPSAVNENCFVPDIIWLGMRPSDAKRLPIGGDQFLRLQPGDKKRLNGLLGRALTLSEHTVVEELQLMVREDFKLELEAISGISARYMTSVYIPQCLKRLGYRYL</sequence>
<keyword evidence="14" id="KW-1185">Reference proteome</keyword>
<evidence type="ECO:0000256" key="2">
    <source>
        <dbReference type="ARBA" id="ARBA00001946"/>
    </source>
</evidence>
<evidence type="ECO:0000256" key="5">
    <source>
        <dbReference type="ARBA" id="ARBA00022723"/>
    </source>
</evidence>
<dbReference type="InterPro" id="IPR034136">
    <property type="entry name" value="TOPRIM_Topo6A/Spo11"/>
</dbReference>
<dbReference type="InterPro" id="IPR002815">
    <property type="entry name" value="Spo11/TopoVI_A"/>
</dbReference>
<protein>
    <recommendedName>
        <fullName evidence="4">DNA topoisomerase (ATP-hydrolyzing)</fullName>
        <ecNumber evidence="4">5.6.2.2</ecNumber>
    </recommendedName>
</protein>
<comment type="cofactor">
    <cofactor evidence="2">
        <name>Mg(2+)</name>
        <dbReference type="ChEBI" id="CHEBI:18420"/>
    </cofactor>
</comment>
<accession>A0AA39IIA6</accession>
<keyword evidence="6" id="KW-0460">Magnesium</keyword>
<dbReference type="GO" id="GO:0046872">
    <property type="term" value="F:metal ion binding"/>
    <property type="evidence" value="ECO:0007669"/>
    <property type="project" value="UniProtKB-KW"/>
</dbReference>
<dbReference type="Pfam" id="PF21180">
    <property type="entry name" value="TOP6A-Spo11_Toprim"/>
    <property type="match status" value="1"/>
</dbReference>
<evidence type="ECO:0000256" key="6">
    <source>
        <dbReference type="ARBA" id="ARBA00022842"/>
    </source>
</evidence>
<organism evidence="13 14">
    <name type="scientific">Steinernema hermaphroditum</name>
    <dbReference type="NCBI Taxonomy" id="289476"/>
    <lineage>
        <taxon>Eukaryota</taxon>
        <taxon>Metazoa</taxon>
        <taxon>Ecdysozoa</taxon>
        <taxon>Nematoda</taxon>
        <taxon>Chromadorea</taxon>
        <taxon>Rhabditida</taxon>
        <taxon>Tylenchina</taxon>
        <taxon>Panagrolaimomorpha</taxon>
        <taxon>Strongyloidoidea</taxon>
        <taxon>Steinernematidae</taxon>
        <taxon>Steinernema</taxon>
    </lineage>
</organism>
<dbReference type="GO" id="GO:0005524">
    <property type="term" value="F:ATP binding"/>
    <property type="evidence" value="ECO:0007669"/>
    <property type="project" value="InterPro"/>
</dbReference>
<evidence type="ECO:0000256" key="9">
    <source>
        <dbReference type="ARBA" id="ARBA00023235"/>
    </source>
</evidence>
<gene>
    <name evidence="13" type="ORF">QR680_008340</name>
</gene>
<evidence type="ECO:0000256" key="3">
    <source>
        <dbReference type="ARBA" id="ARBA00006559"/>
    </source>
</evidence>
<dbReference type="GO" id="GO:0000706">
    <property type="term" value="P:meiotic DNA double-strand break processing"/>
    <property type="evidence" value="ECO:0007669"/>
    <property type="project" value="TreeGrafter"/>
</dbReference>
<dbReference type="GO" id="GO:0003677">
    <property type="term" value="F:DNA binding"/>
    <property type="evidence" value="ECO:0007669"/>
    <property type="project" value="UniProtKB-UniRule"/>
</dbReference>
<dbReference type="GO" id="GO:0042138">
    <property type="term" value="P:meiotic DNA double-strand break formation"/>
    <property type="evidence" value="ECO:0007669"/>
    <property type="project" value="TreeGrafter"/>
</dbReference>
<evidence type="ECO:0000313" key="14">
    <source>
        <dbReference type="Proteomes" id="UP001175271"/>
    </source>
</evidence>
<evidence type="ECO:0000256" key="8">
    <source>
        <dbReference type="ARBA" id="ARBA00023125"/>
    </source>
</evidence>
<dbReference type="InterPro" id="IPR036388">
    <property type="entry name" value="WH-like_DNA-bd_sf"/>
</dbReference>
<dbReference type="EC" id="5.6.2.2" evidence="4"/>
<dbReference type="Gene3D" id="3.40.1360.10">
    <property type="match status" value="1"/>
</dbReference>
<comment type="similarity">
    <text evidence="3 10">Belongs to the TOP6A family.</text>
</comment>